<dbReference type="PROSITE" id="PS50931">
    <property type="entry name" value="HTH_LYSR"/>
    <property type="match status" value="1"/>
</dbReference>
<keyword evidence="4" id="KW-0804">Transcription</keyword>
<dbReference type="Pfam" id="PF03466">
    <property type="entry name" value="LysR_substrate"/>
    <property type="match status" value="1"/>
</dbReference>
<dbReference type="InterPro" id="IPR050950">
    <property type="entry name" value="HTH-type_LysR_regulators"/>
</dbReference>
<evidence type="ECO:0000313" key="7">
    <source>
        <dbReference type="Proteomes" id="UP000199372"/>
    </source>
</evidence>
<dbReference type="AlphaFoldDB" id="A0A1H8DHH2"/>
<proteinExistence type="inferred from homology"/>
<gene>
    <name evidence="6" type="ORF">SAMN04488011_102341</name>
</gene>
<dbReference type="InterPro" id="IPR000847">
    <property type="entry name" value="LysR_HTH_N"/>
</dbReference>
<dbReference type="SUPFAM" id="SSF46785">
    <property type="entry name" value="Winged helix' DNA-binding domain"/>
    <property type="match status" value="1"/>
</dbReference>
<dbReference type="InterPro" id="IPR036388">
    <property type="entry name" value="WH-like_DNA-bd_sf"/>
</dbReference>
<dbReference type="OrthoDB" id="9803030at2"/>
<dbReference type="PANTHER" id="PTHR30419">
    <property type="entry name" value="HTH-TYPE TRANSCRIPTIONAL REGULATOR YBHD"/>
    <property type="match status" value="1"/>
</dbReference>
<evidence type="ECO:0000256" key="1">
    <source>
        <dbReference type="ARBA" id="ARBA00009437"/>
    </source>
</evidence>
<evidence type="ECO:0000313" key="6">
    <source>
        <dbReference type="EMBL" id="SEN06625.1"/>
    </source>
</evidence>
<dbReference type="EMBL" id="FOCM01000002">
    <property type="protein sequence ID" value="SEN06625.1"/>
    <property type="molecule type" value="Genomic_DNA"/>
</dbReference>
<dbReference type="SUPFAM" id="SSF53850">
    <property type="entry name" value="Periplasmic binding protein-like II"/>
    <property type="match status" value="1"/>
</dbReference>
<dbReference type="Proteomes" id="UP000199372">
    <property type="component" value="Unassembled WGS sequence"/>
</dbReference>
<evidence type="ECO:0000256" key="4">
    <source>
        <dbReference type="ARBA" id="ARBA00023163"/>
    </source>
</evidence>
<dbReference type="PANTHER" id="PTHR30419:SF8">
    <property type="entry name" value="NITROGEN ASSIMILATION TRANSCRIPTIONAL ACTIVATOR-RELATED"/>
    <property type="match status" value="1"/>
</dbReference>
<organism evidence="6 7">
    <name type="scientific">Palleronia pelagia</name>
    <dbReference type="NCBI Taxonomy" id="387096"/>
    <lineage>
        <taxon>Bacteria</taxon>
        <taxon>Pseudomonadati</taxon>
        <taxon>Pseudomonadota</taxon>
        <taxon>Alphaproteobacteria</taxon>
        <taxon>Rhodobacterales</taxon>
        <taxon>Roseobacteraceae</taxon>
        <taxon>Palleronia</taxon>
    </lineage>
</organism>
<protein>
    <submittedName>
        <fullName evidence="6">DNA-binding transcriptional regulator, LysR family</fullName>
    </submittedName>
</protein>
<dbReference type="Gene3D" id="1.10.10.10">
    <property type="entry name" value="Winged helix-like DNA-binding domain superfamily/Winged helix DNA-binding domain"/>
    <property type="match status" value="1"/>
</dbReference>
<evidence type="ECO:0000256" key="3">
    <source>
        <dbReference type="ARBA" id="ARBA00023125"/>
    </source>
</evidence>
<name>A0A1H8DHH2_9RHOB</name>
<evidence type="ECO:0000259" key="5">
    <source>
        <dbReference type="PROSITE" id="PS50931"/>
    </source>
</evidence>
<dbReference type="RefSeq" id="WP_091844659.1">
    <property type="nucleotide sequence ID" value="NZ_FOCM01000002.1"/>
</dbReference>
<dbReference type="InterPro" id="IPR036390">
    <property type="entry name" value="WH_DNA-bd_sf"/>
</dbReference>
<reference evidence="7" key="1">
    <citation type="submission" date="2016-10" db="EMBL/GenBank/DDBJ databases">
        <authorList>
            <person name="Varghese N."/>
            <person name="Submissions S."/>
        </authorList>
    </citation>
    <scope>NUCLEOTIDE SEQUENCE [LARGE SCALE GENOMIC DNA]</scope>
    <source>
        <strain evidence="7">DSM 26893</strain>
    </source>
</reference>
<comment type="similarity">
    <text evidence="1">Belongs to the LysR transcriptional regulatory family.</text>
</comment>
<keyword evidence="7" id="KW-1185">Reference proteome</keyword>
<keyword evidence="2" id="KW-0805">Transcription regulation</keyword>
<keyword evidence="3 6" id="KW-0238">DNA-binding</keyword>
<dbReference type="GO" id="GO:0003677">
    <property type="term" value="F:DNA binding"/>
    <property type="evidence" value="ECO:0007669"/>
    <property type="project" value="UniProtKB-KW"/>
</dbReference>
<accession>A0A1H8DHH2</accession>
<dbReference type="GO" id="GO:0005829">
    <property type="term" value="C:cytosol"/>
    <property type="evidence" value="ECO:0007669"/>
    <property type="project" value="TreeGrafter"/>
</dbReference>
<feature type="domain" description="HTH lysR-type" evidence="5">
    <location>
        <begin position="28"/>
        <end position="85"/>
    </location>
</feature>
<evidence type="ECO:0000256" key="2">
    <source>
        <dbReference type="ARBA" id="ARBA00023015"/>
    </source>
</evidence>
<dbReference type="Pfam" id="PF00126">
    <property type="entry name" value="HTH_1"/>
    <property type="match status" value="1"/>
</dbReference>
<sequence length="338" mass="36592">MNKKRSAIANCDHRQGANTIDPGILSSLKMRHLSLLVALADHGTTHRAADALNMTQSTASKMLRDIEEVLGATLFERGPRGLVPSPLGDFAIRGARRQLSRLRRFADEFEVLRAGGYGTLTVGAITGAAPDFVAHAVAEIKRKRPQLMVTLHGETSEDILAQLEVGGLDLAVGRFSTERHRDIFDFEPLADEHLAFVVRADHPLADKGITGLDQLDRCAWALQPRSNPTRQVLEAAFDRAGMARPTDTIECSSILLLLNLVQVSDAVALLPKAVVHAPIRAGLLRAIQIRPAVLLTGFGLVTRSKEGLSEAALEFCDILRTRAARYAAPAQDAARDVG</sequence>
<dbReference type="Gene3D" id="3.40.190.290">
    <property type="match status" value="1"/>
</dbReference>
<dbReference type="InterPro" id="IPR005119">
    <property type="entry name" value="LysR_subst-bd"/>
</dbReference>
<dbReference type="GO" id="GO:0003700">
    <property type="term" value="F:DNA-binding transcription factor activity"/>
    <property type="evidence" value="ECO:0007669"/>
    <property type="project" value="InterPro"/>
</dbReference>